<dbReference type="InterPro" id="IPR000086">
    <property type="entry name" value="NUDIX_hydrolase_dom"/>
</dbReference>
<sequence length="155" mass="17799">MTGYMAEMRKLVGHKTIIQCAASIMCVDDKGRVLMGKRSDNHMWGYSGGSVEIDEYAEDCAKRELLEEMGLIAEELEFFYVNSGPETHYIYPNGDEVSNFEIIYICRKWSGEPKSVDGEMTDLRFFSYDEIDIDQISPPIRPVITKFIEKMKSVK</sequence>
<dbReference type="PROSITE" id="PS51462">
    <property type="entry name" value="NUDIX"/>
    <property type="match status" value="1"/>
</dbReference>
<keyword evidence="2" id="KW-0378">Hydrolase</keyword>
<dbReference type="Pfam" id="PF00293">
    <property type="entry name" value="NUDIX"/>
    <property type="match status" value="1"/>
</dbReference>
<dbReference type="SUPFAM" id="SSF55811">
    <property type="entry name" value="Nudix"/>
    <property type="match status" value="1"/>
</dbReference>
<dbReference type="Proteomes" id="UP000184278">
    <property type="component" value="Unassembled WGS sequence"/>
</dbReference>
<dbReference type="Gene3D" id="3.90.79.10">
    <property type="entry name" value="Nucleoside Triphosphate Pyrophosphohydrolase"/>
    <property type="match status" value="1"/>
</dbReference>
<dbReference type="PROSITE" id="PS00893">
    <property type="entry name" value="NUDIX_BOX"/>
    <property type="match status" value="1"/>
</dbReference>
<comment type="cofactor">
    <cofactor evidence="1">
        <name>Mg(2+)</name>
        <dbReference type="ChEBI" id="CHEBI:18420"/>
    </cofactor>
</comment>
<name>A0A1M5WB67_BUTFI</name>
<protein>
    <submittedName>
        <fullName evidence="4">ADP-ribose pyrophosphatase YjhB, NUDIX family</fullName>
    </submittedName>
</protein>
<evidence type="ECO:0000256" key="2">
    <source>
        <dbReference type="ARBA" id="ARBA00022801"/>
    </source>
</evidence>
<dbReference type="RefSeq" id="WP_073385954.1">
    <property type="nucleotide sequence ID" value="NZ_FQXK01000007.1"/>
</dbReference>
<dbReference type="InterPro" id="IPR015797">
    <property type="entry name" value="NUDIX_hydrolase-like_dom_sf"/>
</dbReference>
<dbReference type="GO" id="GO:0016787">
    <property type="term" value="F:hydrolase activity"/>
    <property type="evidence" value="ECO:0007669"/>
    <property type="project" value="UniProtKB-KW"/>
</dbReference>
<dbReference type="InterPro" id="IPR020084">
    <property type="entry name" value="NUDIX_hydrolase_CS"/>
</dbReference>
<proteinExistence type="predicted"/>
<evidence type="ECO:0000256" key="1">
    <source>
        <dbReference type="ARBA" id="ARBA00001946"/>
    </source>
</evidence>
<dbReference type="STRING" id="1121131.SAMN02745229_00974"/>
<accession>A0A1M5WB67</accession>
<dbReference type="AlphaFoldDB" id="A0A1M5WB67"/>
<dbReference type="PANTHER" id="PTHR43046">
    <property type="entry name" value="GDP-MANNOSE MANNOSYL HYDROLASE"/>
    <property type="match status" value="1"/>
</dbReference>
<evidence type="ECO:0000259" key="3">
    <source>
        <dbReference type="PROSITE" id="PS51462"/>
    </source>
</evidence>
<feature type="domain" description="Nudix hydrolase" evidence="3">
    <location>
        <begin position="17"/>
        <end position="149"/>
    </location>
</feature>
<dbReference type="PANTHER" id="PTHR43046:SF2">
    <property type="entry name" value="8-OXO-DGTP DIPHOSPHATASE-RELATED"/>
    <property type="match status" value="1"/>
</dbReference>
<dbReference type="OrthoDB" id="9787476at2"/>
<dbReference type="CDD" id="cd04677">
    <property type="entry name" value="NUDIX_Hydrolase"/>
    <property type="match status" value="1"/>
</dbReference>
<reference evidence="5" key="1">
    <citation type="submission" date="2016-11" db="EMBL/GenBank/DDBJ databases">
        <authorList>
            <person name="Varghese N."/>
            <person name="Submissions S."/>
        </authorList>
    </citation>
    <scope>NUCLEOTIDE SEQUENCE [LARGE SCALE GENOMIC DNA]</scope>
    <source>
        <strain evidence="5">DSM 3071</strain>
    </source>
</reference>
<dbReference type="EMBL" id="FQXK01000007">
    <property type="protein sequence ID" value="SHH84454.1"/>
    <property type="molecule type" value="Genomic_DNA"/>
</dbReference>
<keyword evidence="5" id="KW-1185">Reference proteome</keyword>
<evidence type="ECO:0000313" key="4">
    <source>
        <dbReference type="EMBL" id="SHH84454.1"/>
    </source>
</evidence>
<organism evidence="4 5">
    <name type="scientific">Butyrivibrio fibrisolvens DSM 3071</name>
    <dbReference type="NCBI Taxonomy" id="1121131"/>
    <lineage>
        <taxon>Bacteria</taxon>
        <taxon>Bacillati</taxon>
        <taxon>Bacillota</taxon>
        <taxon>Clostridia</taxon>
        <taxon>Lachnospirales</taxon>
        <taxon>Lachnospiraceae</taxon>
        <taxon>Butyrivibrio</taxon>
    </lineage>
</organism>
<gene>
    <name evidence="4" type="ORF">SAMN02745229_00974</name>
</gene>
<evidence type="ECO:0000313" key="5">
    <source>
        <dbReference type="Proteomes" id="UP000184278"/>
    </source>
</evidence>